<dbReference type="InterPro" id="IPR001258">
    <property type="entry name" value="NHL_repeat"/>
</dbReference>
<dbReference type="InterPro" id="IPR000720">
    <property type="entry name" value="PHM/PAL"/>
</dbReference>
<feature type="binding site" evidence="12">
    <location>
        <position position="68"/>
    </location>
    <ligand>
        <name>a protein</name>
        <dbReference type="ChEBI" id="CHEBI:16541"/>
    </ligand>
    <ligandPart>
        <name>C-terminal Xaa-(2S)-2-hydroxyglycine residue</name>
        <dbReference type="ChEBI" id="CHEBI:142768"/>
    </ligandPart>
</feature>
<comment type="cofactor">
    <cofactor evidence="13">
        <name>Zn(2+)</name>
        <dbReference type="ChEBI" id="CHEBI:29105"/>
    </cofactor>
    <text evidence="13">Binds one Zn(2+) ion per subunit.</text>
</comment>
<keyword evidence="8 13" id="KW-0862">Zinc</keyword>
<keyword evidence="17" id="KW-1185">Reference proteome</keyword>
<dbReference type="PANTHER" id="PTHR10680:SF36">
    <property type="entry name" value="PEPTIDYL-ALPHA-HYDROXYGLYCINE ALPHA-AMIDATING LYASE 1"/>
    <property type="match status" value="1"/>
</dbReference>
<keyword evidence="10" id="KW-0325">Glycoprotein</keyword>
<feature type="signal peptide" evidence="16">
    <location>
        <begin position="1"/>
        <end position="17"/>
    </location>
</feature>
<organism evidence="17 18">
    <name type="scientific">Plectus sambesii</name>
    <dbReference type="NCBI Taxonomy" id="2011161"/>
    <lineage>
        <taxon>Eukaryota</taxon>
        <taxon>Metazoa</taxon>
        <taxon>Ecdysozoa</taxon>
        <taxon>Nematoda</taxon>
        <taxon>Chromadorea</taxon>
        <taxon>Plectida</taxon>
        <taxon>Plectina</taxon>
        <taxon>Plectoidea</taxon>
        <taxon>Plectidae</taxon>
        <taxon>Plectus</taxon>
    </lineage>
</organism>
<feature type="binding site" evidence="12">
    <location>
        <position position="186"/>
    </location>
    <ligand>
        <name>a protein</name>
        <dbReference type="ChEBI" id="CHEBI:16541"/>
    </ligand>
    <ligandPart>
        <name>C-terminal Xaa-(2S)-2-hydroxyglycine residue</name>
        <dbReference type="ChEBI" id="CHEBI:142768"/>
    </ligandPart>
</feature>
<comment type="catalytic activity">
    <reaction evidence="1">
        <text>a [peptide]-C-terminal (2S)-2-hydroxyglycine = a [peptide]-C-terminal amide + glyoxylate</text>
        <dbReference type="Rhea" id="RHEA:20924"/>
        <dbReference type="Rhea" id="RHEA-COMP:13485"/>
        <dbReference type="Rhea" id="RHEA-COMP:15321"/>
        <dbReference type="ChEBI" id="CHEBI:36655"/>
        <dbReference type="ChEBI" id="CHEBI:137001"/>
        <dbReference type="ChEBI" id="CHEBI:142768"/>
        <dbReference type="EC" id="4.3.2.5"/>
    </reaction>
</comment>
<keyword evidence="6 16" id="KW-0732">Signal</keyword>
<evidence type="ECO:0000256" key="10">
    <source>
        <dbReference type="ARBA" id="ARBA00023180"/>
    </source>
</evidence>
<keyword evidence="13" id="KW-0106">Calcium</keyword>
<accession>A0A914XQF4</accession>
<evidence type="ECO:0000313" key="18">
    <source>
        <dbReference type="WBParaSite" id="PSAMB.scaffold9729size4680.g32701.t1"/>
    </source>
</evidence>
<dbReference type="GO" id="GO:0004598">
    <property type="term" value="F:peptidylamidoglycolate lyase activity"/>
    <property type="evidence" value="ECO:0007669"/>
    <property type="project" value="UniProtKB-EC"/>
</dbReference>
<protein>
    <recommendedName>
        <fullName evidence="3">peptidylamidoglycolate lyase</fullName>
        <ecNumber evidence="3">4.3.2.5</ecNumber>
    </recommendedName>
</protein>
<evidence type="ECO:0000256" key="11">
    <source>
        <dbReference type="ARBA" id="ARBA00023239"/>
    </source>
</evidence>
<dbReference type="PANTHER" id="PTHR10680">
    <property type="entry name" value="PEPTIDYL-GLYCINE ALPHA-AMIDATING MONOOXYGENASE"/>
    <property type="match status" value="1"/>
</dbReference>
<feature type="disulfide bond" evidence="14">
    <location>
        <begin position="167"/>
        <end position="187"/>
    </location>
</feature>
<evidence type="ECO:0000256" key="13">
    <source>
        <dbReference type="PIRSR" id="PIRSR600720-2"/>
    </source>
</evidence>
<feature type="binding site" evidence="13">
    <location>
        <position position="222"/>
    </location>
    <ligand>
        <name>Zn(2+)</name>
        <dbReference type="ChEBI" id="CHEBI:29105"/>
        <note>catalytic</note>
    </ligand>
</feature>
<dbReference type="SUPFAM" id="SSF63829">
    <property type="entry name" value="Calcium-dependent phosphotriesterase"/>
    <property type="match status" value="1"/>
</dbReference>
<dbReference type="PROSITE" id="PS51125">
    <property type="entry name" value="NHL"/>
    <property type="match status" value="3"/>
</dbReference>
<dbReference type="AlphaFoldDB" id="A0A914XQF4"/>
<dbReference type="WBParaSite" id="PSAMB.scaffold9729size4680.g32701.t1">
    <property type="protein sequence ID" value="PSAMB.scaffold9729size4680.g32701.t1"/>
    <property type="gene ID" value="PSAMB.scaffold9729size4680.g32701"/>
</dbReference>
<evidence type="ECO:0000256" key="7">
    <source>
        <dbReference type="ARBA" id="ARBA00022737"/>
    </source>
</evidence>
<dbReference type="Proteomes" id="UP000887566">
    <property type="component" value="Unplaced"/>
</dbReference>
<dbReference type="FunFam" id="2.120.10.30:FF:000083">
    <property type="entry name" value="Peptidyl-glycine alpha-amidating monooxygenase B"/>
    <property type="match status" value="1"/>
</dbReference>
<evidence type="ECO:0000256" key="1">
    <source>
        <dbReference type="ARBA" id="ARBA00000686"/>
    </source>
</evidence>
<keyword evidence="4" id="KW-0964">Secreted</keyword>
<keyword evidence="5 13" id="KW-0479">Metal-binding</keyword>
<keyword evidence="7" id="KW-0677">Repeat</keyword>
<evidence type="ECO:0000256" key="3">
    <source>
        <dbReference type="ARBA" id="ARBA00012343"/>
    </source>
</evidence>
<dbReference type="CDD" id="cd14958">
    <property type="entry name" value="NHL_PAL_like"/>
    <property type="match status" value="1"/>
</dbReference>
<feature type="binding site" evidence="13">
    <location>
        <position position="121"/>
    </location>
    <ligand>
        <name>Ca(2+)</name>
        <dbReference type="ChEBI" id="CHEBI:29108"/>
        <note>structural</note>
    </ligand>
</feature>
<evidence type="ECO:0000256" key="2">
    <source>
        <dbReference type="ARBA" id="ARBA00004613"/>
    </source>
</evidence>
<keyword evidence="9 14" id="KW-1015">Disulfide bond</keyword>
<keyword evidence="11" id="KW-0456">Lyase</keyword>
<evidence type="ECO:0000313" key="17">
    <source>
        <dbReference type="Proteomes" id="UP000887566"/>
    </source>
</evidence>
<feature type="binding site" evidence="13">
    <location>
        <position position="55"/>
    </location>
    <ligand>
        <name>Ca(2+)</name>
        <dbReference type="ChEBI" id="CHEBI:29108"/>
        <note>structural</note>
    </ligand>
</feature>
<dbReference type="GO" id="GO:0016020">
    <property type="term" value="C:membrane"/>
    <property type="evidence" value="ECO:0007669"/>
    <property type="project" value="InterPro"/>
</dbReference>
<evidence type="ECO:0000256" key="6">
    <source>
        <dbReference type="ARBA" id="ARBA00022729"/>
    </source>
</evidence>
<dbReference type="Gene3D" id="2.120.10.30">
    <property type="entry name" value="TolB, C-terminal domain"/>
    <property type="match status" value="1"/>
</dbReference>
<name>A0A914XQF4_9BILA</name>
<feature type="disulfide bond" evidence="14">
    <location>
        <begin position="234"/>
        <end position="245"/>
    </location>
</feature>
<evidence type="ECO:0000256" key="4">
    <source>
        <dbReference type="ARBA" id="ARBA00022525"/>
    </source>
</evidence>
<evidence type="ECO:0000256" key="12">
    <source>
        <dbReference type="PIRSR" id="PIRSR600720-1"/>
    </source>
</evidence>
<evidence type="ECO:0000256" key="9">
    <source>
        <dbReference type="ARBA" id="ARBA00023157"/>
    </source>
</evidence>
<dbReference type="GO" id="GO:0046872">
    <property type="term" value="F:metal ion binding"/>
    <property type="evidence" value="ECO:0007669"/>
    <property type="project" value="UniProtKB-KW"/>
</dbReference>
<dbReference type="PRINTS" id="PR00790">
    <property type="entry name" value="PAMONOXGNASE"/>
</dbReference>
<feature type="repeat" description="NHL" evidence="15">
    <location>
        <begin position="158"/>
        <end position="197"/>
    </location>
</feature>
<feature type="repeat" description="NHL" evidence="15">
    <location>
        <begin position="104"/>
        <end position="145"/>
    </location>
</feature>
<evidence type="ECO:0000256" key="5">
    <source>
        <dbReference type="ARBA" id="ARBA00022723"/>
    </source>
</evidence>
<feature type="binding site" evidence="13">
    <location>
        <position position="319"/>
    </location>
    <ligand>
        <name>Zn(2+)</name>
        <dbReference type="ChEBI" id="CHEBI:29105"/>
        <note>catalytic</note>
    </ligand>
</feature>
<evidence type="ECO:0000256" key="14">
    <source>
        <dbReference type="PIRSR" id="PIRSR600720-3"/>
    </source>
</evidence>
<evidence type="ECO:0000256" key="16">
    <source>
        <dbReference type="SAM" id="SignalP"/>
    </source>
</evidence>
<dbReference type="EC" id="4.3.2.5" evidence="3"/>
<reference evidence="18" key="1">
    <citation type="submission" date="2022-11" db="UniProtKB">
        <authorList>
            <consortium name="WormBaseParasite"/>
        </authorList>
    </citation>
    <scope>IDENTIFICATION</scope>
</reference>
<feature type="chain" id="PRO_5036816172" description="peptidylamidoglycolate lyase" evidence="16">
    <location>
        <begin position="18"/>
        <end position="348"/>
    </location>
</feature>
<dbReference type="GO" id="GO:0005576">
    <property type="term" value="C:extracellular region"/>
    <property type="evidence" value="ECO:0007669"/>
    <property type="project" value="UniProtKB-SubCell"/>
</dbReference>
<proteinExistence type="predicted"/>
<evidence type="ECO:0000256" key="15">
    <source>
        <dbReference type="PROSITE-ProRule" id="PRU00504"/>
    </source>
</evidence>
<feature type="binding site" evidence="12">
    <location>
        <position position="238"/>
    </location>
    <ligand>
        <name>a protein</name>
        <dbReference type="ChEBI" id="CHEBI:16541"/>
    </ligand>
    <ligandPart>
        <name>C-terminal Xaa-(2S)-2-hydroxyglycine residue</name>
        <dbReference type="ChEBI" id="CHEBI:142768"/>
    </ligandPart>
</feature>
<feature type="binding site" evidence="13">
    <location>
        <position position="119"/>
    </location>
    <ligand>
        <name>Zn(2+)</name>
        <dbReference type="ChEBI" id="CHEBI:29105"/>
        <note>catalytic</note>
    </ligand>
</feature>
<sequence>MRVSVVILLVVLHEIAAVPVDVPVYQDDSVEEVPQEPLATEFVVDGAHLGQVTGLGVDSEQRLHVFHRCSRVWDQTSFDDQEKFNPAKGAINASTIIVVDPETGKVLEKRGADRFYMPHGLTVDHEDNVWVTDVALHQVMKFRKGEDKPSLTLGEAFVPGNDDAHFCKPTDVAVASNGDFFVADGYCNSRIMKFDKNGNLLTKFGGKNAGFPAGAGQLNVPHSITLIEDLDLVCVADRENERIQCFSAGIAVGTHAIPTGMLITKAENLGRVYAIREKAHYLVGVTGSDLLGLSAPQVFVMDVNTGKAQTYAKGIESPHDLAITDSGTVFIGEIGPNRILKLQLAEGQ</sequence>
<dbReference type="GO" id="GO:0006518">
    <property type="term" value="P:peptide metabolic process"/>
    <property type="evidence" value="ECO:0007669"/>
    <property type="project" value="InterPro"/>
</dbReference>
<feature type="binding site" evidence="13">
    <location>
        <position position="320"/>
    </location>
    <ligand>
        <name>Ca(2+)</name>
        <dbReference type="ChEBI" id="CHEBI:29108"/>
        <note>structural</note>
    </ligand>
</feature>
<evidence type="ECO:0000256" key="8">
    <source>
        <dbReference type="ARBA" id="ARBA00022833"/>
    </source>
</evidence>
<dbReference type="Pfam" id="PF01436">
    <property type="entry name" value="NHL"/>
    <property type="match status" value="2"/>
</dbReference>
<feature type="repeat" description="NHL" evidence="15">
    <location>
        <begin position="211"/>
        <end position="249"/>
    </location>
</feature>
<dbReference type="InterPro" id="IPR011042">
    <property type="entry name" value="6-blade_b-propeller_TolB-like"/>
</dbReference>
<comment type="subcellular location">
    <subcellularLocation>
        <location evidence="2">Secreted</location>
    </subcellularLocation>
</comment>